<evidence type="ECO:0000313" key="5">
    <source>
        <dbReference type="EMBL" id="SPF68379.1"/>
    </source>
</evidence>
<dbReference type="Proteomes" id="UP000265962">
    <property type="component" value="Unassembled WGS sequence"/>
</dbReference>
<reference evidence="6" key="1">
    <citation type="submission" date="2018-02" db="EMBL/GenBank/DDBJ databases">
        <authorList>
            <person name="Hornung B."/>
        </authorList>
    </citation>
    <scope>NUCLEOTIDE SEQUENCE [LARGE SCALE GENOMIC DNA]</scope>
</reference>
<keyword evidence="1" id="KW-0805">Transcription regulation</keyword>
<dbReference type="GO" id="GO:0003677">
    <property type="term" value="F:DNA binding"/>
    <property type="evidence" value="ECO:0007669"/>
    <property type="project" value="UniProtKB-KW"/>
</dbReference>
<dbReference type="InterPro" id="IPR036388">
    <property type="entry name" value="WH-like_DNA-bd_sf"/>
</dbReference>
<evidence type="ECO:0000256" key="2">
    <source>
        <dbReference type="ARBA" id="ARBA00023125"/>
    </source>
</evidence>
<dbReference type="InterPro" id="IPR002577">
    <property type="entry name" value="HTH_HxlR"/>
</dbReference>
<dbReference type="PANTHER" id="PTHR33204:SF37">
    <property type="entry name" value="HTH-TYPE TRANSCRIPTIONAL REGULATOR YODB"/>
    <property type="match status" value="1"/>
</dbReference>
<gene>
    <name evidence="5" type="ORF">PROPJV5_1374</name>
</gene>
<protein>
    <submittedName>
        <fullName evidence="5">Helix-turn-helix, HxlR type</fullName>
    </submittedName>
</protein>
<dbReference type="AlphaFoldDB" id="A0A375I0N0"/>
<evidence type="ECO:0000313" key="6">
    <source>
        <dbReference type="Proteomes" id="UP000265962"/>
    </source>
</evidence>
<evidence type="ECO:0000256" key="3">
    <source>
        <dbReference type="ARBA" id="ARBA00023163"/>
    </source>
</evidence>
<dbReference type="SUPFAM" id="SSF46785">
    <property type="entry name" value="Winged helix' DNA-binding domain"/>
    <property type="match status" value="1"/>
</dbReference>
<accession>A0A375I0N0</accession>
<dbReference type="InterPro" id="IPR036390">
    <property type="entry name" value="WH_DNA-bd_sf"/>
</dbReference>
<dbReference type="Pfam" id="PF01638">
    <property type="entry name" value="HxlR"/>
    <property type="match status" value="1"/>
</dbReference>
<dbReference type="Gene3D" id="1.10.10.10">
    <property type="entry name" value="Winged helix-like DNA-binding domain superfamily/Winged helix DNA-binding domain"/>
    <property type="match status" value="1"/>
</dbReference>
<evidence type="ECO:0000259" key="4">
    <source>
        <dbReference type="PROSITE" id="PS51118"/>
    </source>
</evidence>
<organism evidence="5 6">
    <name type="scientific">Propionibacterium ruminifibrarum</name>
    <dbReference type="NCBI Taxonomy" id="1962131"/>
    <lineage>
        <taxon>Bacteria</taxon>
        <taxon>Bacillati</taxon>
        <taxon>Actinomycetota</taxon>
        <taxon>Actinomycetes</taxon>
        <taxon>Propionibacteriales</taxon>
        <taxon>Propionibacteriaceae</taxon>
        <taxon>Propionibacterium</taxon>
    </lineage>
</organism>
<keyword evidence="2" id="KW-0238">DNA-binding</keyword>
<feature type="domain" description="HTH hxlR-type" evidence="4">
    <location>
        <begin position="20"/>
        <end position="120"/>
    </location>
</feature>
<dbReference type="PANTHER" id="PTHR33204">
    <property type="entry name" value="TRANSCRIPTIONAL REGULATOR, MARR FAMILY"/>
    <property type="match status" value="1"/>
</dbReference>
<dbReference type="EMBL" id="OMOH01000004">
    <property type="protein sequence ID" value="SPF68379.1"/>
    <property type="molecule type" value="Genomic_DNA"/>
</dbReference>
<keyword evidence="3" id="KW-0804">Transcription</keyword>
<sequence>MSEAPGGAGEGSFNPYSRACPSRRFLKFLGDLWTVLVIGALYEAGSPQRFTEISLRVDGISTKMLTNTLRALERDGLVLRHQYAEMPPRVTYELSPMGQDLANVLRDVEGWATGHMQDVLDARESYDVAHGE</sequence>
<evidence type="ECO:0000256" key="1">
    <source>
        <dbReference type="ARBA" id="ARBA00023015"/>
    </source>
</evidence>
<name>A0A375I0N0_9ACTN</name>
<keyword evidence="6" id="KW-1185">Reference proteome</keyword>
<proteinExistence type="predicted"/>
<dbReference type="PROSITE" id="PS51118">
    <property type="entry name" value="HTH_HXLR"/>
    <property type="match status" value="1"/>
</dbReference>